<feature type="domain" description="VWFA" evidence="3">
    <location>
        <begin position="472"/>
        <end position="653"/>
    </location>
</feature>
<dbReference type="SUPFAM" id="SSF52540">
    <property type="entry name" value="P-loop containing nucleoside triphosphate hydrolases"/>
    <property type="match status" value="1"/>
</dbReference>
<accession>A0A8S0Y4T5</accession>
<dbReference type="InterPro" id="IPR052989">
    <property type="entry name" value="Mg-chelatase_DI-like"/>
</dbReference>
<comment type="similarity">
    <text evidence="1">Belongs to the Mg-chelatase subunits D/I family.</text>
</comment>
<dbReference type="InterPro" id="IPR041702">
    <property type="entry name" value="BchD/ChlD_VWA"/>
</dbReference>
<dbReference type="RefSeq" id="WP_240986478.1">
    <property type="nucleotide sequence ID" value="NZ_LR746496.1"/>
</dbReference>
<dbReference type="KEGG" id="aacx:DEACI_4048"/>
<dbReference type="Gene3D" id="3.40.50.300">
    <property type="entry name" value="P-loop containing nucleotide triphosphate hydrolases"/>
    <property type="match status" value="1"/>
</dbReference>
<dbReference type="InterPro" id="IPR036465">
    <property type="entry name" value="vWFA_dom_sf"/>
</dbReference>
<dbReference type="InterPro" id="IPR027417">
    <property type="entry name" value="P-loop_NTPase"/>
</dbReference>
<reference evidence="4" key="1">
    <citation type="submission" date="2020-01" db="EMBL/GenBank/DDBJ databases">
        <authorList>
            <person name="Hornung B."/>
        </authorList>
    </citation>
    <scope>NUCLEOTIDE SEQUENCE</scope>
    <source>
        <strain evidence="4">PacBioINE</strain>
    </source>
</reference>
<dbReference type="InterPro" id="IPR011704">
    <property type="entry name" value="ATPase_dyneun-rel_AAA"/>
</dbReference>
<dbReference type="PANTHER" id="PTHR35023:SF1">
    <property type="entry name" value="MG-PROTOPORPHYRIN IX CHELATASE"/>
    <property type="match status" value="1"/>
</dbReference>
<dbReference type="CDD" id="cd01451">
    <property type="entry name" value="vWA_Magnesium_chelatase"/>
    <property type="match status" value="1"/>
</dbReference>
<dbReference type="Pfam" id="PF13519">
    <property type="entry name" value="VWA_2"/>
    <property type="match status" value="1"/>
</dbReference>
<feature type="compositionally biased region" description="Basic and acidic residues" evidence="2">
    <location>
        <begin position="331"/>
        <end position="357"/>
    </location>
</feature>
<dbReference type="EMBL" id="LR746496">
    <property type="protein sequence ID" value="CAA7603225.1"/>
    <property type="molecule type" value="Genomic_DNA"/>
</dbReference>
<evidence type="ECO:0000259" key="3">
    <source>
        <dbReference type="PROSITE" id="PS50234"/>
    </source>
</evidence>
<dbReference type="SMART" id="SM00327">
    <property type="entry name" value="VWA"/>
    <property type="match status" value="1"/>
</dbReference>
<dbReference type="PANTHER" id="PTHR35023">
    <property type="entry name" value="CHELATASE-RELATED"/>
    <property type="match status" value="1"/>
</dbReference>
<dbReference type="EC" id="3.6.1.3" evidence="4"/>
<sequence>MSKRNLFPFAAMVGQEQVKRALLIASVNPKVAGVLVSGAKGTGKSTMVRGLAEVVATGKMAELPLSVTEDMLFGSLDLTYALAQGTKRFSPGILAKAHGNILYVDDINLLRREFLNAILATAAQGVSIVEREGISERRVARYITIGTMNPEEGTLPPAVLDRFGLYAAAGGETTVAARVEIVRRVLAFEREPELFRQQYREMNENIRQQVSRAGKIIDNIEITQGMMSLAAQLSLQAHCAGHRAELFLLEAGKALAALAGREFLLPTDLEEAALFVLPHRMGREEQGPFERPGRFSEQQQEQEENRKESGEKEREEERQARGKFSNTAEPEADRVEPAGAVEPKEDREGEANRRQKEPVGPQCQESGYNGDVKDKTADIDITFPFLNLSLTLAPNRQVRRGSGKRNRTRSTQRRGRYVRAAFPCGPVTDLALDATLRAAAPYQKLRKKGKCRLTIQQEDLRQKVREQRSGNTFLFVVDASGSMGSYDRMRAVKGAIFAVLRDAYQKRDQVGLIAFRRQRAEVLLPVTRSVDLAQKCLRQLPTGGKTPLAEGLSKAFSLLKLMGKKEKELEPVLFLVTDGRANSTRTGNGDAVADALKIAGKIRTEGFYSVVIDTESNFVKLGIAQAVAHTMGSAYYSLQEISDEKIVRIVKNMPYQ</sequence>
<dbReference type="InterPro" id="IPR002035">
    <property type="entry name" value="VWF_A"/>
</dbReference>
<dbReference type="Proteomes" id="UP000836597">
    <property type="component" value="Chromosome"/>
</dbReference>
<dbReference type="CDD" id="cd00009">
    <property type="entry name" value="AAA"/>
    <property type="match status" value="1"/>
</dbReference>
<dbReference type="AlphaFoldDB" id="A0A8S0Y4T5"/>
<organism evidence="4">
    <name type="scientific">Acididesulfobacillus acetoxydans</name>
    <dbReference type="NCBI Taxonomy" id="1561005"/>
    <lineage>
        <taxon>Bacteria</taxon>
        <taxon>Bacillati</taxon>
        <taxon>Bacillota</taxon>
        <taxon>Clostridia</taxon>
        <taxon>Eubacteriales</taxon>
        <taxon>Peptococcaceae</taxon>
        <taxon>Acididesulfobacillus</taxon>
    </lineage>
</organism>
<gene>
    <name evidence="4" type="ORF">DEACI_4048</name>
</gene>
<dbReference type="GO" id="GO:0005524">
    <property type="term" value="F:ATP binding"/>
    <property type="evidence" value="ECO:0007669"/>
    <property type="project" value="InterPro"/>
</dbReference>
<dbReference type="Gene3D" id="1.10.8.80">
    <property type="entry name" value="Magnesium chelatase subunit I, C-Terminal domain"/>
    <property type="match status" value="1"/>
</dbReference>
<proteinExistence type="inferred from homology"/>
<dbReference type="PROSITE" id="PS50234">
    <property type="entry name" value="VWFA"/>
    <property type="match status" value="1"/>
</dbReference>
<evidence type="ECO:0000256" key="2">
    <source>
        <dbReference type="SAM" id="MobiDB-lite"/>
    </source>
</evidence>
<dbReference type="InterPro" id="IPR041628">
    <property type="entry name" value="ChlI/MoxR_AAA_lid"/>
</dbReference>
<name>A0A8S0Y4T5_9FIRM</name>
<dbReference type="GO" id="GO:0016887">
    <property type="term" value="F:ATP hydrolysis activity"/>
    <property type="evidence" value="ECO:0007669"/>
    <property type="project" value="InterPro"/>
</dbReference>
<feature type="region of interest" description="Disordered" evidence="2">
    <location>
        <begin position="284"/>
        <end position="374"/>
    </location>
</feature>
<dbReference type="SUPFAM" id="SSF53300">
    <property type="entry name" value="vWA-like"/>
    <property type="match status" value="1"/>
</dbReference>
<dbReference type="Pfam" id="PF17863">
    <property type="entry name" value="AAA_lid_2"/>
    <property type="match status" value="1"/>
</dbReference>
<dbReference type="Pfam" id="PF07728">
    <property type="entry name" value="AAA_5"/>
    <property type="match status" value="1"/>
</dbReference>
<evidence type="ECO:0000313" key="4">
    <source>
        <dbReference type="EMBL" id="CAA7603225.1"/>
    </source>
</evidence>
<feature type="compositionally biased region" description="Basic and acidic residues" evidence="2">
    <location>
        <begin position="284"/>
        <end position="294"/>
    </location>
</feature>
<feature type="compositionally biased region" description="Basic and acidic residues" evidence="2">
    <location>
        <begin position="303"/>
        <end position="320"/>
    </location>
</feature>
<evidence type="ECO:0000256" key="1">
    <source>
        <dbReference type="ARBA" id="ARBA00005799"/>
    </source>
</evidence>
<dbReference type="Gene3D" id="3.40.50.410">
    <property type="entry name" value="von Willebrand factor, type A domain"/>
    <property type="match status" value="1"/>
</dbReference>
<keyword evidence="4" id="KW-0378">Hydrolase</keyword>
<protein>
    <submittedName>
        <fullName evidence="4">von Willebrand factor type A domain protein</fullName>
        <ecNumber evidence="4">3.6.1.3</ecNumber>
    </submittedName>
</protein>